<dbReference type="InterPro" id="IPR051048">
    <property type="entry name" value="Peptidase_S8/S53_subtilisin"/>
</dbReference>
<keyword evidence="4" id="KW-0720">Serine protease</keyword>
<comment type="caution">
    <text evidence="5">Lacks conserved residue(s) required for the propagation of feature annotation.</text>
</comment>
<evidence type="ECO:0000259" key="6">
    <source>
        <dbReference type="Pfam" id="PF00082"/>
    </source>
</evidence>
<dbReference type="Proteomes" id="UP001237105">
    <property type="component" value="Unassembled WGS sequence"/>
</dbReference>
<protein>
    <submittedName>
        <fullName evidence="7">S8 family serine peptidase</fullName>
    </submittedName>
</protein>
<dbReference type="PRINTS" id="PR00723">
    <property type="entry name" value="SUBTILISIN"/>
</dbReference>
<name>A0ABT6SQS4_9ACTN</name>
<accession>A0ABT6SQS4</accession>
<evidence type="ECO:0000313" key="7">
    <source>
        <dbReference type="EMBL" id="MDI3417951.1"/>
    </source>
</evidence>
<comment type="similarity">
    <text evidence="1 5">Belongs to the peptidase S8 family.</text>
</comment>
<dbReference type="InterPro" id="IPR036852">
    <property type="entry name" value="Peptidase_S8/S53_dom_sf"/>
</dbReference>
<keyword evidence="2" id="KW-0645">Protease</keyword>
<dbReference type="Gene3D" id="3.40.50.200">
    <property type="entry name" value="Peptidase S8/S53 domain"/>
    <property type="match status" value="1"/>
</dbReference>
<dbReference type="EMBL" id="JASCIS010000004">
    <property type="protein sequence ID" value="MDI3417951.1"/>
    <property type="molecule type" value="Genomic_DNA"/>
</dbReference>
<keyword evidence="3" id="KW-0378">Hydrolase</keyword>
<dbReference type="SUPFAM" id="SSF52743">
    <property type="entry name" value="Subtilisin-like"/>
    <property type="match status" value="1"/>
</dbReference>
<dbReference type="Pfam" id="PF00082">
    <property type="entry name" value="Peptidase_S8"/>
    <property type="match status" value="1"/>
</dbReference>
<dbReference type="PANTHER" id="PTHR43399">
    <property type="entry name" value="SUBTILISIN-RELATED"/>
    <property type="match status" value="1"/>
</dbReference>
<evidence type="ECO:0000256" key="2">
    <source>
        <dbReference type="ARBA" id="ARBA00022670"/>
    </source>
</evidence>
<sequence>MTWYGSTGEGVTVAVIDTGVEKTPMELQGQVLDRKDFAPHKPGDEHTDYEGHGTGIAGLIAGTGAGQGGDGAFGLAPGSKILPLRIPFDSLGSKFDKPLVEAIRYAADSDAKVINISIGGPADIAGADAVVEYALPKGKLIFASAGNEGEHGSPVE</sequence>
<evidence type="ECO:0000256" key="3">
    <source>
        <dbReference type="ARBA" id="ARBA00022801"/>
    </source>
</evidence>
<gene>
    <name evidence="7" type="ORF">QIT00_05140</name>
</gene>
<dbReference type="PROSITE" id="PS00137">
    <property type="entry name" value="SUBTILASE_HIS"/>
    <property type="match status" value="1"/>
</dbReference>
<evidence type="ECO:0000256" key="1">
    <source>
        <dbReference type="ARBA" id="ARBA00011073"/>
    </source>
</evidence>
<reference evidence="7 8" key="1">
    <citation type="submission" date="2023-05" db="EMBL/GenBank/DDBJ databases">
        <title>Draft genome sequence of Streptomyces sp. B-S-A12 isolated from a cave soil in Thailand.</title>
        <authorList>
            <person name="Chamroensaksri N."/>
            <person name="Muangham S."/>
        </authorList>
    </citation>
    <scope>NUCLEOTIDE SEQUENCE [LARGE SCALE GENOMIC DNA]</scope>
    <source>
        <strain evidence="7 8">B-S-A12</strain>
    </source>
</reference>
<dbReference type="InterPro" id="IPR000209">
    <property type="entry name" value="Peptidase_S8/S53_dom"/>
</dbReference>
<comment type="caution">
    <text evidence="7">The sequence shown here is derived from an EMBL/GenBank/DDBJ whole genome shotgun (WGS) entry which is preliminary data.</text>
</comment>
<evidence type="ECO:0000256" key="5">
    <source>
        <dbReference type="PROSITE-ProRule" id="PRU01240"/>
    </source>
</evidence>
<dbReference type="PROSITE" id="PS51892">
    <property type="entry name" value="SUBTILASE"/>
    <property type="match status" value="1"/>
</dbReference>
<evidence type="ECO:0000256" key="4">
    <source>
        <dbReference type="ARBA" id="ARBA00022825"/>
    </source>
</evidence>
<evidence type="ECO:0000313" key="8">
    <source>
        <dbReference type="Proteomes" id="UP001237105"/>
    </source>
</evidence>
<organism evidence="7 8">
    <name type="scientific">Streptomyces luteolus</name>
    <dbReference type="NCBI Taxonomy" id="3043615"/>
    <lineage>
        <taxon>Bacteria</taxon>
        <taxon>Bacillati</taxon>
        <taxon>Actinomycetota</taxon>
        <taxon>Actinomycetes</taxon>
        <taxon>Kitasatosporales</taxon>
        <taxon>Streptomycetaceae</taxon>
        <taxon>Streptomyces</taxon>
    </lineage>
</organism>
<proteinExistence type="inferred from homology"/>
<dbReference type="PANTHER" id="PTHR43399:SF4">
    <property type="entry name" value="CELL WALL-ASSOCIATED PROTEASE"/>
    <property type="match status" value="1"/>
</dbReference>
<dbReference type="InterPro" id="IPR015500">
    <property type="entry name" value="Peptidase_S8_subtilisin-rel"/>
</dbReference>
<feature type="domain" description="Peptidase S8/S53" evidence="6">
    <location>
        <begin position="8"/>
        <end position="154"/>
    </location>
</feature>
<keyword evidence="8" id="KW-1185">Reference proteome</keyword>
<dbReference type="InterPro" id="IPR022398">
    <property type="entry name" value="Peptidase_S8_His-AS"/>
</dbReference>